<comment type="caution">
    <text evidence="15">The sequence shown here is derived from an EMBL/GenBank/DDBJ whole genome shotgun (WGS) entry which is preliminary data.</text>
</comment>
<accession>A0ABN1B0H5</accession>
<dbReference type="InterPro" id="IPR036942">
    <property type="entry name" value="Beta-barrel_TonB_sf"/>
</dbReference>
<evidence type="ECO:0000313" key="15">
    <source>
        <dbReference type="EMBL" id="GAA0487787.1"/>
    </source>
</evidence>
<dbReference type="Pfam" id="PF07715">
    <property type="entry name" value="Plug"/>
    <property type="match status" value="1"/>
</dbReference>
<feature type="domain" description="TonB-dependent receptor-like beta-barrel" evidence="13">
    <location>
        <begin position="427"/>
        <end position="1013"/>
    </location>
</feature>
<evidence type="ECO:0000256" key="11">
    <source>
        <dbReference type="RuleBase" id="RU003357"/>
    </source>
</evidence>
<evidence type="ECO:0000313" key="16">
    <source>
        <dbReference type="Proteomes" id="UP001500713"/>
    </source>
</evidence>
<organism evidence="15 16">
    <name type="scientific">Parasphingorhabdus litoris</name>
    <dbReference type="NCBI Taxonomy" id="394733"/>
    <lineage>
        <taxon>Bacteria</taxon>
        <taxon>Pseudomonadati</taxon>
        <taxon>Pseudomonadota</taxon>
        <taxon>Alphaproteobacteria</taxon>
        <taxon>Sphingomonadales</taxon>
        <taxon>Sphingomonadaceae</taxon>
        <taxon>Parasphingorhabdus</taxon>
    </lineage>
</organism>
<feature type="chain" id="PRO_5046216976" evidence="12">
    <location>
        <begin position="28"/>
        <end position="1055"/>
    </location>
</feature>
<keyword evidence="3 9" id="KW-1134">Transmembrane beta strand</keyword>
<name>A0ABN1B0H5_9SPHN</name>
<comment type="subcellular location">
    <subcellularLocation>
        <location evidence="1 9">Cell outer membrane</location>
        <topology evidence="1 9">Multi-pass membrane protein</topology>
    </subcellularLocation>
</comment>
<evidence type="ECO:0000256" key="8">
    <source>
        <dbReference type="ARBA" id="ARBA00023237"/>
    </source>
</evidence>
<dbReference type="Gene3D" id="2.170.130.10">
    <property type="entry name" value="TonB-dependent receptor, plug domain"/>
    <property type="match status" value="1"/>
</dbReference>
<dbReference type="InterPro" id="IPR010917">
    <property type="entry name" value="TonB_rcpt_CS"/>
</dbReference>
<keyword evidence="15" id="KW-0675">Receptor</keyword>
<dbReference type="InterPro" id="IPR037066">
    <property type="entry name" value="Plug_dom_sf"/>
</dbReference>
<evidence type="ECO:0000256" key="2">
    <source>
        <dbReference type="ARBA" id="ARBA00022448"/>
    </source>
</evidence>
<keyword evidence="8 9" id="KW-0998">Cell outer membrane</keyword>
<evidence type="ECO:0000259" key="14">
    <source>
        <dbReference type="Pfam" id="PF07715"/>
    </source>
</evidence>
<dbReference type="RefSeq" id="WP_229955846.1">
    <property type="nucleotide sequence ID" value="NZ_BAAAEM010000003.1"/>
</dbReference>
<evidence type="ECO:0000256" key="10">
    <source>
        <dbReference type="PROSITE-ProRule" id="PRU10144"/>
    </source>
</evidence>
<evidence type="ECO:0000256" key="1">
    <source>
        <dbReference type="ARBA" id="ARBA00004571"/>
    </source>
</evidence>
<keyword evidence="6 11" id="KW-0798">TonB box</keyword>
<dbReference type="InterPro" id="IPR000531">
    <property type="entry name" value="Beta-barrel_TonB"/>
</dbReference>
<evidence type="ECO:0000256" key="7">
    <source>
        <dbReference type="ARBA" id="ARBA00023136"/>
    </source>
</evidence>
<evidence type="ECO:0000256" key="4">
    <source>
        <dbReference type="ARBA" id="ARBA00022692"/>
    </source>
</evidence>
<protein>
    <submittedName>
        <fullName evidence="15">TonB-dependent receptor</fullName>
    </submittedName>
</protein>
<evidence type="ECO:0000259" key="13">
    <source>
        <dbReference type="Pfam" id="PF00593"/>
    </source>
</evidence>
<keyword evidence="5 12" id="KW-0732">Signal</keyword>
<dbReference type="Gene3D" id="2.40.170.20">
    <property type="entry name" value="TonB-dependent receptor, beta-barrel domain"/>
    <property type="match status" value="1"/>
</dbReference>
<dbReference type="PANTHER" id="PTHR47234:SF2">
    <property type="entry name" value="TONB-DEPENDENT RECEPTOR"/>
    <property type="match status" value="1"/>
</dbReference>
<evidence type="ECO:0000256" key="9">
    <source>
        <dbReference type="PROSITE-ProRule" id="PRU01360"/>
    </source>
</evidence>
<dbReference type="SUPFAM" id="SSF56935">
    <property type="entry name" value="Porins"/>
    <property type="match status" value="1"/>
</dbReference>
<dbReference type="PROSITE" id="PS52016">
    <property type="entry name" value="TONB_DEPENDENT_REC_3"/>
    <property type="match status" value="1"/>
</dbReference>
<feature type="signal peptide" evidence="12">
    <location>
        <begin position="1"/>
        <end position="27"/>
    </location>
</feature>
<evidence type="ECO:0000256" key="5">
    <source>
        <dbReference type="ARBA" id="ARBA00022729"/>
    </source>
</evidence>
<dbReference type="Pfam" id="PF00593">
    <property type="entry name" value="TonB_dep_Rec_b-barrel"/>
    <property type="match status" value="1"/>
</dbReference>
<feature type="domain" description="TonB-dependent receptor plug" evidence="14">
    <location>
        <begin position="56"/>
        <end position="165"/>
    </location>
</feature>
<evidence type="ECO:0000256" key="6">
    <source>
        <dbReference type="ARBA" id="ARBA00023077"/>
    </source>
</evidence>
<gene>
    <name evidence="15" type="ORF">GCM10009096_33380</name>
</gene>
<dbReference type="PANTHER" id="PTHR47234">
    <property type="match status" value="1"/>
</dbReference>
<keyword evidence="16" id="KW-1185">Reference proteome</keyword>
<dbReference type="EMBL" id="BAAAEM010000003">
    <property type="protein sequence ID" value="GAA0487787.1"/>
    <property type="molecule type" value="Genomic_DNA"/>
</dbReference>
<sequence length="1055" mass="111525">MKKFTKLMSGTAPVVLGLAMVSAPAHAQDQDAQEADAADEEVIVVTGSRISNPNLELSSPVGVVTSEELELRQTNVAEQFLRELPSAIPSIGSAVNNGNGGSSFVNLRGIGSVRNLVLLDGRRFVPADTTGRVDLNSIPLAVIERTDVLTGGATTTYGADAISGVVNFITKRDFAGIELNLSEQITEQGDGNVFRADLTIGANFDDGRGNAVLSVGYQDQDAVFQGDRSFGEFNVNSFNGNPGGSSNAVPANVIFNSLIDPATICDPATLADPDNEDLCPTITGSFLRDGQQSTFTGLGFTGGVSAQLNGDGSDIISNDPTNLLDNGEFNPTPFNFNPFNIFQTPFERFNIFGSARYELNENIELYSQAAFSKQTVSTIIAPGGSFFNTYTFNLNNPNIPEALAERIGAGLGLTGAAYLAARNTQFGPTGDLDGDPSTPDVANPDYTTFQAQVRRRTVEVGTRNSEFTSTLFNIVVGARGAITDNINYDVSATYGESERIQRQSGFARRARIDNAILALPDGTCVNGGGDGCVPINFFGTLGNLGPQEAQDYVFNLTQQVITGTSIATVNGTVSGDLGFGFSETPIQFAVGGEYREFTATRLSDEASQTPGAVVGGGGAAPDINGSYDVYDAFAEVSIPVFEGESFAESLTIDLGARYSDYSTAGTEFTWKAGGSWEVIPGLTFRGNYQRSSRAPNIGELFTPVSTQLSNLANDPCQGPVTNDDGTVTGSIPTGDLLAACLLQVPAGSDGAAAIASGNVAPPAAGQINITTGGNLELGTETAKTWTVGVAWQPDFVPGLSVTLDYFNIKVTEAISAPTPGDAIAACFDAPSATNEFCGQDFISRSAFTGGLDGDPAAVLGLILPQTNDGTIETDGIDLSIRYNTPVTDSIDLAMSFDGTWTNKNLFQASSRSLNRECVGFYSVNCNPQSEFAFTQRTSLTFEEDFTLSLRWRFLSGVEQEPQDIIDNGEAFIGNSPLFGDVDFTKIPSESYFDLTGQWDISDNVLLTVTVQNLFDNSPTVVGSNIGSTAFNSGNIYPSSYDALGRRYGASVKFSF</sequence>
<dbReference type="InterPro" id="IPR012910">
    <property type="entry name" value="Plug_dom"/>
</dbReference>
<evidence type="ECO:0000256" key="3">
    <source>
        <dbReference type="ARBA" id="ARBA00022452"/>
    </source>
</evidence>
<dbReference type="InterPro" id="IPR039426">
    <property type="entry name" value="TonB-dep_rcpt-like"/>
</dbReference>
<comment type="similarity">
    <text evidence="9 11">Belongs to the TonB-dependent receptor family.</text>
</comment>
<reference evidence="16" key="1">
    <citation type="journal article" date="2019" name="Int. J. Syst. Evol. Microbiol.">
        <title>The Global Catalogue of Microorganisms (GCM) 10K type strain sequencing project: providing services to taxonomists for standard genome sequencing and annotation.</title>
        <authorList>
            <consortium name="The Broad Institute Genomics Platform"/>
            <consortium name="The Broad Institute Genome Sequencing Center for Infectious Disease"/>
            <person name="Wu L."/>
            <person name="Ma J."/>
        </authorList>
    </citation>
    <scope>NUCLEOTIDE SEQUENCE [LARGE SCALE GENOMIC DNA]</scope>
    <source>
        <strain evidence="16">JCM 14162</strain>
    </source>
</reference>
<keyword evidence="4 9" id="KW-0812">Transmembrane</keyword>
<feature type="short sequence motif" description="TonB C-terminal box" evidence="10">
    <location>
        <begin position="1038"/>
        <end position="1055"/>
    </location>
</feature>
<evidence type="ECO:0000256" key="12">
    <source>
        <dbReference type="SAM" id="SignalP"/>
    </source>
</evidence>
<dbReference type="Proteomes" id="UP001500713">
    <property type="component" value="Unassembled WGS sequence"/>
</dbReference>
<keyword evidence="2 9" id="KW-0813">Transport</keyword>
<proteinExistence type="inferred from homology"/>
<dbReference type="PROSITE" id="PS01156">
    <property type="entry name" value="TONB_DEPENDENT_REC_2"/>
    <property type="match status" value="1"/>
</dbReference>
<keyword evidence="7 9" id="KW-0472">Membrane</keyword>